<dbReference type="Proteomes" id="UP000007796">
    <property type="component" value="Unassembled WGS sequence"/>
</dbReference>
<accession>F0XLB7</accession>
<organism evidence="4">
    <name type="scientific">Grosmannia clavigera (strain kw1407 / UAMH 11150)</name>
    <name type="common">Blue stain fungus</name>
    <name type="synonym">Graphiocladiella clavigera</name>
    <dbReference type="NCBI Taxonomy" id="655863"/>
    <lineage>
        <taxon>Eukaryota</taxon>
        <taxon>Fungi</taxon>
        <taxon>Dikarya</taxon>
        <taxon>Ascomycota</taxon>
        <taxon>Pezizomycotina</taxon>
        <taxon>Sordariomycetes</taxon>
        <taxon>Sordariomycetidae</taxon>
        <taxon>Ophiostomatales</taxon>
        <taxon>Ophiostomataceae</taxon>
        <taxon>Leptographium</taxon>
    </lineage>
</organism>
<dbReference type="HOGENOM" id="CLU_008976_0_0_1"/>
<dbReference type="InParanoid" id="F0XLB7"/>
<dbReference type="Pfam" id="PF20253">
    <property type="entry name" value="DUF6604"/>
    <property type="match status" value="1"/>
</dbReference>
<feature type="region of interest" description="Disordered" evidence="1">
    <location>
        <begin position="813"/>
        <end position="846"/>
    </location>
</feature>
<dbReference type="InterPro" id="IPR046539">
    <property type="entry name" value="DUF6604"/>
</dbReference>
<name>F0XLB7_GROCL</name>
<dbReference type="AlphaFoldDB" id="F0XLB7"/>
<dbReference type="GeneID" id="25979681"/>
<reference evidence="3 4" key="1">
    <citation type="journal article" date="2011" name="Proc. Natl. Acad. Sci. U.S.A.">
        <title>Genome and transcriptome analyses of the mountain pine beetle-fungal symbiont Grosmannia clavigera, a lodgepole pine pathogen.</title>
        <authorList>
            <person name="DiGuistini S."/>
            <person name="Wang Y."/>
            <person name="Liao N.Y."/>
            <person name="Taylor G."/>
            <person name="Tanguay P."/>
            <person name="Feau N."/>
            <person name="Henrissat B."/>
            <person name="Chan S.K."/>
            <person name="Hesse-Orce U."/>
            <person name="Alamouti S.M."/>
            <person name="Tsui C.K.M."/>
            <person name="Docking R.T."/>
            <person name="Levasseur A."/>
            <person name="Haridas S."/>
            <person name="Robertson G."/>
            <person name="Birol I."/>
            <person name="Holt R.A."/>
            <person name="Marra M.A."/>
            <person name="Hamelin R.C."/>
            <person name="Hirst M."/>
            <person name="Jones S.J.M."/>
            <person name="Bohlmann J."/>
            <person name="Breuil C."/>
        </authorList>
    </citation>
    <scope>NUCLEOTIDE SEQUENCE [LARGE SCALE GENOMIC DNA]</scope>
    <source>
        <strain evidence="4">kw1407 / UAMH 11150</strain>
    </source>
</reference>
<dbReference type="PANTHER" id="PTHR38795:SF1">
    <property type="entry name" value="DUF6604 DOMAIN-CONTAINING PROTEIN"/>
    <property type="match status" value="1"/>
</dbReference>
<gene>
    <name evidence="3" type="ORF">CMQ_6267</name>
</gene>
<keyword evidence="4" id="KW-1185">Reference proteome</keyword>
<dbReference type="EMBL" id="GL629794">
    <property type="protein sequence ID" value="EFX01325.1"/>
    <property type="molecule type" value="Genomic_DNA"/>
</dbReference>
<evidence type="ECO:0000313" key="3">
    <source>
        <dbReference type="EMBL" id="EFX01325.1"/>
    </source>
</evidence>
<feature type="compositionally biased region" description="Acidic residues" evidence="1">
    <location>
        <begin position="815"/>
        <end position="846"/>
    </location>
</feature>
<protein>
    <recommendedName>
        <fullName evidence="2">DUF6604 domain-containing protein</fullName>
    </recommendedName>
</protein>
<feature type="region of interest" description="Disordered" evidence="1">
    <location>
        <begin position="674"/>
        <end position="695"/>
    </location>
</feature>
<dbReference type="eggNOG" id="ENOG502RZSK">
    <property type="taxonomic scope" value="Eukaryota"/>
</dbReference>
<dbReference type="STRING" id="655863.F0XLB7"/>
<dbReference type="OrthoDB" id="5238236at2759"/>
<evidence type="ECO:0000256" key="1">
    <source>
        <dbReference type="SAM" id="MobiDB-lite"/>
    </source>
</evidence>
<proteinExistence type="predicted"/>
<evidence type="ECO:0000259" key="2">
    <source>
        <dbReference type="Pfam" id="PF20253"/>
    </source>
</evidence>
<dbReference type="RefSeq" id="XP_014170807.1">
    <property type="nucleotide sequence ID" value="XM_014315332.1"/>
</dbReference>
<evidence type="ECO:0000313" key="4">
    <source>
        <dbReference type="Proteomes" id="UP000007796"/>
    </source>
</evidence>
<sequence>MLPGFLLSSYQHYKHDTAIVTSWLVNTAKENGYDASLAGTAVAKPSRLKGKARKLMKEELARSGKHTGDGVKKATGHKHTYKYVLRTIDFVPLAQFIAAVTKPKPVEMPLTMASTINRVIRVRKSFAMILKKENIETDEESDLKHSHFVNVLQRVRDVLQPLGNFSGSSGAQGGNTQGLPGIFTALQAYNTPEGFPDISEDRNRNPDHEPEFENSIDEAYLAFCALFQDAHTLRSCIFKLWNGYQDGDLHLAPVAMATNTAIHLLRQMEEDMSELVNRHGGFGYFLESYYMTACVGMGENTERRQQRDDDINTDTYDFADYFMVIVWKCLSAFSCSNQTEQFRVYNGDFGHFDLTKDRDELSNAQKYKQDKAALMEMLGDITVAMTFKSPCEDALIRGVRHILKYDTIPFWVIFAAQVYLDTLHTLQGPDGQYLHPIEDMQAKAQDVSESMRAAMKYHREKSIRAKTWRGSNDASLKRIIDFCDFWAADPVGALKQRHGYSYTPNFFFHHHPLYCGLWIHHVVSAFHEEGIALTQAWGGTEHMGQLYHAMKRNGDLEANSWADMEVLMRIQVMDKLFVDGFPETFEEDFMNFCQCLGYKTDDWVPPSRKKRSRGVISSKVPRVFKKQAPVSMRFNQLLGRSMDGSMTTKDIMLVLSESQWTQIDEDDELIVERDFSSGAGATTTEDEDGDEAGPKRIAPAELMSKLVTALQAEALEMSFDYFSMHVSCWTMFEAIHGALEGKMRQLFKNTYISDVSRLPSVVGYIFIAASQKQTWPGEEPLGLMQLAAPPMKTVIDEQGSKIHDQLYKHGMLCEYADEESEDEDEDEDSDSEDSEDSQAGSEDAEE</sequence>
<dbReference type="PANTHER" id="PTHR38795">
    <property type="entry name" value="DUF6604 DOMAIN-CONTAINING PROTEIN"/>
    <property type="match status" value="1"/>
</dbReference>
<feature type="domain" description="DUF6604" evidence="2">
    <location>
        <begin position="11"/>
        <end position="273"/>
    </location>
</feature>